<dbReference type="InterPro" id="IPR011706">
    <property type="entry name" value="Cu-oxidase_C"/>
</dbReference>
<feature type="chain" id="PRO_5047167738" evidence="7">
    <location>
        <begin position="18"/>
        <end position="626"/>
    </location>
</feature>
<evidence type="ECO:0000259" key="9">
    <source>
        <dbReference type="Pfam" id="PF07731"/>
    </source>
</evidence>
<evidence type="ECO:0000256" key="7">
    <source>
        <dbReference type="SAM" id="SignalP"/>
    </source>
</evidence>
<feature type="domain" description="Plastocyanin-like" evidence="9">
    <location>
        <begin position="358"/>
        <end position="470"/>
    </location>
</feature>
<feature type="transmembrane region" description="Helical" evidence="6">
    <location>
        <begin position="580"/>
        <end position="602"/>
    </location>
</feature>
<dbReference type="InterPro" id="IPR045087">
    <property type="entry name" value="Cu-oxidase_fam"/>
</dbReference>
<dbReference type="Proteomes" id="UP001365128">
    <property type="component" value="Unassembled WGS sequence"/>
</dbReference>
<evidence type="ECO:0000256" key="6">
    <source>
        <dbReference type="SAM" id="Phobius"/>
    </source>
</evidence>
<keyword evidence="12" id="KW-1185">Reference proteome</keyword>
<dbReference type="InterPro" id="IPR033138">
    <property type="entry name" value="Cu_oxidase_CS"/>
</dbReference>
<evidence type="ECO:0000259" key="10">
    <source>
        <dbReference type="Pfam" id="PF07732"/>
    </source>
</evidence>
<dbReference type="PROSITE" id="PS00079">
    <property type="entry name" value="MULTICOPPER_OXIDASE1"/>
    <property type="match status" value="1"/>
</dbReference>
<dbReference type="Pfam" id="PF07731">
    <property type="entry name" value="Cu-oxidase_2"/>
    <property type="match status" value="1"/>
</dbReference>
<comment type="caution">
    <text evidence="11">The sequence shown here is derived from an EMBL/GenBank/DDBJ whole genome shotgun (WGS) entry which is preliminary data.</text>
</comment>
<evidence type="ECO:0000313" key="12">
    <source>
        <dbReference type="Proteomes" id="UP001365128"/>
    </source>
</evidence>
<evidence type="ECO:0000256" key="5">
    <source>
        <dbReference type="ARBA" id="ARBA00023008"/>
    </source>
</evidence>
<dbReference type="InterPro" id="IPR008972">
    <property type="entry name" value="Cupredoxin"/>
</dbReference>
<dbReference type="Gene3D" id="2.60.40.420">
    <property type="entry name" value="Cupredoxins - blue copper proteins"/>
    <property type="match status" value="3"/>
</dbReference>
<comment type="similarity">
    <text evidence="1">Belongs to the multicopper oxidase family.</text>
</comment>
<protein>
    <submittedName>
        <fullName evidence="11">Iron transport multicopper oxidase-like protein FET3</fullName>
    </submittedName>
</protein>
<evidence type="ECO:0000256" key="3">
    <source>
        <dbReference type="ARBA" id="ARBA00022729"/>
    </source>
</evidence>
<dbReference type="EMBL" id="JBBPDW010000030">
    <property type="protein sequence ID" value="KAK7538943.1"/>
    <property type="molecule type" value="Genomic_DNA"/>
</dbReference>
<dbReference type="InterPro" id="IPR001117">
    <property type="entry name" value="Cu-oxidase_2nd"/>
</dbReference>
<evidence type="ECO:0000256" key="4">
    <source>
        <dbReference type="ARBA" id="ARBA00023002"/>
    </source>
</evidence>
<dbReference type="Pfam" id="PF07732">
    <property type="entry name" value="Cu-oxidase_3"/>
    <property type="match status" value="1"/>
</dbReference>
<dbReference type="SUPFAM" id="SSF49503">
    <property type="entry name" value="Cupredoxins"/>
    <property type="match status" value="3"/>
</dbReference>
<keyword evidence="6" id="KW-0472">Membrane</keyword>
<evidence type="ECO:0000256" key="1">
    <source>
        <dbReference type="ARBA" id="ARBA00010609"/>
    </source>
</evidence>
<reference evidence="11 12" key="1">
    <citation type="submission" date="2024-04" db="EMBL/GenBank/DDBJ databases">
        <title>Phyllosticta paracitricarpa is synonymous to the EU quarantine fungus P. citricarpa based on phylogenomic analyses.</title>
        <authorList>
            <consortium name="Lawrence Berkeley National Laboratory"/>
            <person name="Van Ingen-Buijs V.A."/>
            <person name="Van Westerhoven A.C."/>
            <person name="Haridas S."/>
            <person name="Skiadas P."/>
            <person name="Martin F."/>
            <person name="Groenewald J.Z."/>
            <person name="Crous P.W."/>
            <person name="Seidl M.F."/>
        </authorList>
    </citation>
    <scope>NUCLEOTIDE SEQUENCE [LARGE SCALE GENOMIC DNA]</scope>
    <source>
        <strain evidence="11 12">CBS 122670</strain>
    </source>
</reference>
<dbReference type="CDD" id="cd13851">
    <property type="entry name" value="CuRO_1_Fet3p"/>
    <property type="match status" value="1"/>
</dbReference>
<keyword evidence="6" id="KW-0812">Transmembrane</keyword>
<evidence type="ECO:0000259" key="8">
    <source>
        <dbReference type="Pfam" id="PF00394"/>
    </source>
</evidence>
<evidence type="ECO:0000256" key="2">
    <source>
        <dbReference type="ARBA" id="ARBA00022723"/>
    </source>
</evidence>
<dbReference type="InterPro" id="IPR011707">
    <property type="entry name" value="Cu-oxidase-like_N"/>
</dbReference>
<evidence type="ECO:0000313" key="11">
    <source>
        <dbReference type="EMBL" id="KAK7538943.1"/>
    </source>
</evidence>
<feature type="domain" description="Plastocyanin-like" evidence="10">
    <location>
        <begin position="26"/>
        <end position="142"/>
    </location>
</feature>
<dbReference type="InterPro" id="IPR044130">
    <property type="entry name" value="CuRO_2_Fet3-like"/>
</dbReference>
<accession>A0ABR1LUQ2</accession>
<keyword evidence="3 7" id="KW-0732">Signal</keyword>
<gene>
    <name evidence="11" type="ORF">IWX46DRAFT_571840</name>
</gene>
<sequence length="626" mass="68822">MAPFVLFLLAAALCANATSVTFDWNITWSTADPDRQHKRQVIGINNQWPPPPMVVTKGDNVIVNVNNQLVNESTSLHFHGIYMTGTPHMDGPVGASQCAIAPGSSFTYNFTANQTGTYWYHSHVRGQYPDGLRAPLIVKDPEHPYKDQYDEEIVLTLSDWYHDRMPHLLKSFLSATNPTGAEPVPNSALLNETQNLTFAMNPGKRYMFRIINVGAFAPQYFWFEGHRMKIVEVDGIYTDPAEADRIYVTPAQRYSVIIEAKNDTNSNFAFVGSMDEELFDTVPSTLNNNVTGWLVYEPTNNLPAAQVVSEYNAFDDYKLVPKDKMKLLDQIDHSFTLNMRMDNLGDGANYAFFNDVTYVAPKVPTLYTALTSGNFSTNALIYGNNTNAFILKEGETVEIILNNNDAGKHPFHLHGHAFQAVVRSAEGAGNFANNETVPEVPMRRDTFHVRPNGNIVLRFRADNPGQWGMHWAATVPLCSHAARHVCPPVRTHAYSRPRLTFDRHVASGLIATMIEAPLQLQSLLDGGKAIPQDHYAACAANDPPVPTAGNAAGNTVDLLDLTGQNTSPAPLPSGFQTKGWVALAFSVLSALLGMAAVIWYGLAPLKGATGTGWVAGKGVNSSERLR</sequence>
<dbReference type="PANTHER" id="PTHR11709">
    <property type="entry name" value="MULTI-COPPER OXIDASE"/>
    <property type="match status" value="1"/>
</dbReference>
<dbReference type="CDD" id="cd13877">
    <property type="entry name" value="CuRO_2_Fet3p_like"/>
    <property type="match status" value="1"/>
</dbReference>
<feature type="domain" description="Plastocyanin-like" evidence="8">
    <location>
        <begin position="151"/>
        <end position="298"/>
    </location>
</feature>
<name>A0ABR1LUQ2_9PEZI</name>
<dbReference type="Pfam" id="PF00394">
    <property type="entry name" value="Cu-oxidase"/>
    <property type="match status" value="1"/>
</dbReference>
<keyword evidence="4" id="KW-0560">Oxidoreductase</keyword>
<keyword evidence="6" id="KW-1133">Transmembrane helix</keyword>
<proteinExistence type="inferred from homology"/>
<feature type="signal peptide" evidence="7">
    <location>
        <begin position="1"/>
        <end position="17"/>
    </location>
</feature>
<organism evidence="11 12">
    <name type="scientific">Phyllosticta citricarpa</name>
    <dbReference type="NCBI Taxonomy" id="55181"/>
    <lineage>
        <taxon>Eukaryota</taxon>
        <taxon>Fungi</taxon>
        <taxon>Dikarya</taxon>
        <taxon>Ascomycota</taxon>
        <taxon>Pezizomycotina</taxon>
        <taxon>Dothideomycetes</taxon>
        <taxon>Dothideomycetes incertae sedis</taxon>
        <taxon>Botryosphaeriales</taxon>
        <taxon>Phyllostictaceae</taxon>
        <taxon>Phyllosticta</taxon>
    </lineage>
</organism>
<keyword evidence="2" id="KW-0479">Metal-binding</keyword>
<dbReference type="PANTHER" id="PTHR11709:SF361">
    <property type="entry name" value="IRON TRANSPORT MULTICOPPER OXIDASE FET3"/>
    <property type="match status" value="1"/>
</dbReference>
<keyword evidence="5" id="KW-0186">Copper</keyword>